<gene>
    <name evidence="1" type="ORF">OWV82_004164</name>
</gene>
<sequence>MALRELATSRSRRQNEEKLQGKLKGFEDGKEEIAQIKMMKKEEYPNGFQMPLHYPSYRKSDYEKMEERKLDLLLKEYGLGFQGNLDQKRPFAMGTFFWCDQLR</sequence>
<accession>A0ACC1YNJ5</accession>
<name>A0ACC1YNJ5_MELAZ</name>
<evidence type="ECO:0000313" key="1">
    <source>
        <dbReference type="EMBL" id="KAJ4725270.1"/>
    </source>
</evidence>
<dbReference type="Proteomes" id="UP001164539">
    <property type="component" value="Chromosome 2"/>
</dbReference>
<evidence type="ECO:0000313" key="2">
    <source>
        <dbReference type="Proteomes" id="UP001164539"/>
    </source>
</evidence>
<organism evidence="1 2">
    <name type="scientific">Melia azedarach</name>
    <name type="common">Chinaberry tree</name>
    <dbReference type="NCBI Taxonomy" id="155640"/>
    <lineage>
        <taxon>Eukaryota</taxon>
        <taxon>Viridiplantae</taxon>
        <taxon>Streptophyta</taxon>
        <taxon>Embryophyta</taxon>
        <taxon>Tracheophyta</taxon>
        <taxon>Spermatophyta</taxon>
        <taxon>Magnoliopsida</taxon>
        <taxon>eudicotyledons</taxon>
        <taxon>Gunneridae</taxon>
        <taxon>Pentapetalae</taxon>
        <taxon>rosids</taxon>
        <taxon>malvids</taxon>
        <taxon>Sapindales</taxon>
        <taxon>Meliaceae</taxon>
        <taxon>Melia</taxon>
    </lineage>
</organism>
<protein>
    <submittedName>
        <fullName evidence="1">Cytoplasmic tRNA 2-thiolation protein 1</fullName>
    </submittedName>
</protein>
<keyword evidence="2" id="KW-1185">Reference proteome</keyword>
<proteinExistence type="predicted"/>
<reference evidence="1 2" key="1">
    <citation type="journal article" date="2023" name="Science">
        <title>Complex scaffold remodeling in plant triterpene biosynthesis.</title>
        <authorList>
            <person name="De La Pena R."/>
            <person name="Hodgson H."/>
            <person name="Liu J.C."/>
            <person name="Stephenson M.J."/>
            <person name="Martin A.C."/>
            <person name="Owen C."/>
            <person name="Harkess A."/>
            <person name="Leebens-Mack J."/>
            <person name="Jimenez L.E."/>
            <person name="Osbourn A."/>
            <person name="Sattely E.S."/>
        </authorList>
    </citation>
    <scope>NUCLEOTIDE SEQUENCE [LARGE SCALE GENOMIC DNA]</scope>
    <source>
        <strain evidence="2">cv. JPN11</strain>
        <tissue evidence="1">Leaf</tissue>
    </source>
</reference>
<comment type="caution">
    <text evidence="1">The sequence shown here is derived from an EMBL/GenBank/DDBJ whole genome shotgun (WGS) entry which is preliminary data.</text>
</comment>
<dbReference type="EMBL" id="CM051395">
    <property type="protein sequence ID" value="KAJ4725270.1"/>
    <property type="molecule type" value="Genomic_DNA"/>
</dbReference>